<reference evidence="10" key="1">
    <citation type="submission" date="2022-07" db="EMBL/GenBank/DDBJ databases">
        <title>Diversity of ethanolamine utilization by human commensal Escherichia coli.</title>
        <authorList>
            <person name="Jubelin G."/>
        </authorList>
    </citation>
    <scope>NUCLEOTIDE SEQUENCE</scope>
    <source>
        <strain evidence="10">S1</strain>
    </source>
</reference>
<gene>
    <name evidence="10" type="primary">faeD</name>
    <name evidence="10" type="ORF">NVV43_23240</name>
</gene>
<evidence type="ECO:0000256" key="4">
    <source>
        <dbReference type="ARBA" id="ARBA00022558"/>
    </source>
</evidence>
<dbReference type="AlphaFoldDB" id="A0AAW5MW08"/>
<keyword evidence="3" id="KW-0813">Transport</keyword>
<feature type="non-terminal residue" evidence="10">
    <location>
        <position position="1"/>
    </location>
</feature>
<comment type="caution">
    <text evidence="10">The sequence shown here is derived from an EMBL/GenBank/DDBJ whole genome shotgun (WGS) entry which is preliminary data.</text>
</comment>
<dbReference type="GO" id="GO:0009297">
    <property type="term" value="P:pilus assembly"/>
    <property type="evidence" value="ECO:0007669"/>
    <property type="project" value="InterPro"/>
</dbReference>
<dbReference type="EMBL" id="JANPXH010000086">
    <property type="protein sequence ID" value="MCR6678468.1"/>
    <property type="molecule type" value="Genomic_DNA"/>
</dbReference>
<dbReference type="InterPro" id="IPR037224">
    <property type="entry name" value="PapC_N_sf"/>
</dbReference>
<evidence type="ECO:0000256" key="7">
    <source>
        <dbReference type="ARBA" id="ARBA00023136"/>
    </source>
</evidence>
<evidence type="ECO:0000256" key="2">
    <source>
        <dbReference type="ARBA" id="ARBA00008064"/>
    </source>
</evidence>
<evidence type="ECO:0000259" key="9">
    <source>
        <dbReference type="Pfam" id="PF13954"/>
    </source>
</evidence>
<proteinExistence type="inferred from homology"/>
<dbReference type="InterPro" id="IPR025885">
    <property type="entry name" value="PapC_N"/>
</dbReference>
<evidence type="ECO:0000313" key="11">
    <source>
        <dbReference type="Proteomes" id="UP001206878"/>
    </source>
</evidence>
<dbReference type="Pfam" id="PF13954">
    <property type="entry name" value="PapC_N"/>
    <property type="match status" value="1"/>
</dbReference>
<sequence>MSFIQGGAGVNPEVWAALNGNYAPGRYLVDLSLNGKESGKQILDVTPEDSKELCLSEAWLTKAGIYVSADYFREGYDATRQCYVLTKAPSVKVDFDVSTQSLALSIPQKGLVKMPENVDWDYGTSAFRVNYNANANTGRNNTSAFGSADLKANIGHWVVSSSATASTGDSGDSSATINMFTASRAIRLLSADLLVGKTSTGDSMLGSTGTYGVSLSRNNSMKPGNLGYTPVFSGIANGPSRVTLTQNGRLL</sequence>
<feature type="domain" description="PapC N-terminal" evidence="9">
    <location>
        <begin position="20"/>
        <end position="135"/>
    </location>
</feature>
<dbReference type="Gene3D" id="3.10.20.410">
    <property type="match status" value="1"/>
</dbReference>
<keyword evidence="8" id="KW-0998">Cell outer membrane</keyword>
<evidence type="ECO:0000256" key="8">
    <source>
        <dbReference type="ARBA" id="ARBA00023237"/>
    </source>
</evidence>
<keyword evidence="7" id="KW-0472">Membrane</keyword>
<dbReference type="GO" id="GO:0015473">
    <property type="term" value="F:fimbrial usher porin activity"/>
    <property type="evidence" value="ECO:0007669"/>
    <property type="project" value="InterPro"/>
</dbReference>
<organism evidence="10 11">
    <name type="scientific">Escherichia marmotae</name>
    <dbReference type="NCBI Taxonomy" id="1499973"/>
    <lineage>
        <taxon>Bacteria</taxon>
        <taxon>Pseudomonadati</taxon>
        <taxon>Pseudomonadota</taxon>
        <taxon>Gammaproteobacteria</taxon>
        <taxon>Enterobacterales</taxon>
        <taxon>Enterobacteriaceae</taxon>
        <taxon>Escherichia</taxon>
    </lineage>
</organism>
<comment type="similarity">
    <text evidence="2">Belongs to the fimbrial export usher family.</text>
</comment>
<dbReference type="Pfam" id="PF00577">
    <property type="entry name" value="Usher"/>
    <property type="match status" value="1"/>
</dbReference>
<evidence type="ECO:0000256" key="5">
    <source>
        <dbReference type="ARBA" id="ARBA00022692"/>
    </source>
</evidence>
<dbReference type="PANTHER" id="PTHR30451">
    <property type="entry name" value="OUTER MEMBRANE USHER PROTEIN"/>
    <property type="match status" value="1"/>
</dbReference>
<protein>
    <submittedName>
        <fullName evidence="10">F4 (K88) fimbrial usher FaeD</fullName>
    </submittedName>
</protein>
<dbReference type="Proteomes" id="UP001206878">
    <property type="component" value="Unassembled WGS sequence"/>
</dbReference>
<evidence type="ECO:0000256" key="6">
    <source>
        <dbReference type="ARBA" id="ARBA00022729"/>
    </source>
</evidence>
<keyword evidence="6" id="KW-0732">Signal</keyword>
<dbReference type="PANTHER" id="PTHR30451:SF21">
    <property type="entry name" value="FIMBRIAL USHER DOMAIN-CONTAINING PROTEIN YDET-RELATED"/>
    <property type="match status" value="1"/>
</dbReference>
<dbReference type="SUPFAM" id="SSF141729">
    <property type="entry name" value="FimD N-terminal domain-like"/>
    <property type="match status" value="1"/>
</dbReference>
<keyword evidence="5" id="KW-0812">Transmembrane</keyword>
<comment type="subcellular location">
    <subcellularLocation>
        <location evidence="1">Cell outer membrane</location>
        <topology evidence="1">Multi-pass membrane protein</topology>
    </subcellularLocation>
</comment>
<accession>A0AAW5MW08</accession>
<dbReference type="InterPro" id="IPR000015">
    <property type="entry name" value="Fimb_usher"/>
</dbReference>
<evidence type="ECO:0000256" key="3">
    <source>
        <dbReference type="ARBA" id="ARBA00022448"/>
    </source>
</evidence>
<dbReference type="GO" id="GO:0009279">
    <property type="term" value="C:cell outer membrane"/>
    <property type="evidence" value="ECO:0007669"/>
    <property type="project" value="UniProtKB-SubCell"/>
</dbReference>
<keyword evidence="4" id="KW-1029">Fimbrium biogenesis</keyword>
<evidence type="ECO:0000313" key="10">
    <source>
        <dbReference type="EMBL" id="MCR6678468.1"/>
    </source>
</evidence>
<feature type="non-terminal residue" evidence="10">
    <location>
        <position position="251"/>
    </location>
</feature>
<name>A0AAW5MW08_9ESCH</name>
<evidence type="ECO:0000256" key="1">
    <source>
        <dbReference type="ARBA" id="ARBA00004571"/>
    </source>
</evidence>